<dbReference type="EMBL" id="CP000702">
    <property type="protein sequence ID" value="ABQ46477.1"/>
    <property type="molecule type" value="Genomic_DNA"/>
</dbReference>
<dbReference type="SUPFAM" id="SSF55781">
    <property type="entry name" value="GAF domain-like"/>
    <property type="match status" value="1"/>
</dbReference>
<feature type="domain" description="PPM-type phosphatase" evidence="3">
    <location>
        <begin position="223"/>
        <end position="438"/>
    </location>
</feature>
<sequence>MNEREICERIAEILNLEHDCSKGIDDLLEILEYEINEYRKSLEEQAMFMEAQIEELSRSYEEISTLLEISEIFGTFEFPLNLQNKLEKVIRLLRNVIKFEGYVVHLEGELTAGDLNREEIEAEIGNPEKTVLIEPGKSEKFSNLLFVPIKGNRYYGYMCFTGKEDGGVFTAGDRKIAEMTARYIASALDRLDFLKKEIERERLEEQLNIARQIQANLLPRKTPEIGFIEADVFSQPAVQVGGDYYDFFVSQEKRFLTVVGDVAGKSVPAALLMSAVRSYLKVLVTTCPDLERLVNRLNSILCEDMTNDRFVTMAFIEISPDGTLNLINAGHNPVYFLHKGELVKIETSAIPIGITEWEYRKHTIHLKPDTFVISYSDGLTEARNEAGEEFGYEKLENILREFKGETPAELLETLRKNVKSFIGDAQQHDDMTIVVLKYKGQQEVE</sequence>
<evidence type="ECO:0000256" key="2">
    <source>
        <dbReference type="SAM" id="Coils"/>
    </source>
</evidence>
<keyword evidence="2" id="KW-0175">Coiled coil</keyword>
<dbReference type="SMART" id="SM00331">
    <property type="entry name" value="PP2C_SIG"/>
    <property type="match status" value="1"/>
</dbReference>
<protein>
    <submittedName>
        <fullName evidence="4">Stage II sporulation E family protein</fullName>
    </submittedName>
</protein>
<dbReference type="KEGG" id="tpt:Tpet_0453"/>
<name>A5IJV4_THEP1</name>
<accession>A5IJV4</accession>
<dbReference type="InterPro" id="IPR029016">
    <property type="entry name" value="GAF-like_dom_sf"/>
</dbReference>
<keyword evidence="1" id="KW-0378">Hydrolase</keyword>
<dbReference type="Proteomes" id="UP000006558">
    <property type="component" value="Chromosome"/>
</dbReference>
<dbReference type="AlphaFoldDB" id="A5IJV4"/>
<feature type="coiled-coil region" evidence="2">
    <location>
        <begin position="184"/>
        <end position="213"/>
    </location>
</feature>
<organism evidence="4 5">
    <name type="scientific">Thermotoga petrophila (strain ATCC BAA-488 / DSM 13995 / JCM 10881 / RKU-1)</name>
    <dbReference type="NCBI Taxonomy" id="390874"/>
    <lineage>
        <taxon>Bacteria</taxon>
        <taxon>Thermotogati</taxon>
        <taxon>Thermotogota</taxon>
        <taxon>Thermotogae</taxon>
        <taxon>Thermotogales</taxon>
        <taxon>Thermotogaceae</taxon>
        <taxon>Thermotoga</taxon>
    </lineage>
</organism>
<dbReference type="STRING" id="390874.Tpet_0453"/>
<dbReference type="Gene3D" id="3.60.40.10">
    <property type="entry name" value="PPM-type phosphatase domain"/>
    <property type="match status" value="1"/>
</dbReference>
<gene>
    <name evidence="4" type="ordered locus">Tpet_0453</name>
</gene>
<dbReference type="InterPro" id="IPR036457">
    <property type="entry name" value="PPM-type-like_dom_sf"/>
</dbReference>
<evidence type="ECO:0000313" key="5">
    <source>
        <dbReference type="Proteomes" id="UP000006558"/>
    </source>
</evidence>
<evidence type="ECO:0000256" key="1">
    <source>
        <dbReference type="ARBA" id="ARBA00022801"/>
    </source>
</evidence>
<dbReference type="RefSeq" id="WP_011943095.1">
    <property type="nucleotide sequence ID" value="NC_009486.1"/>
</dbReference>
<reference evidence="5" key="1">
    <citation type="submission" date="2007-05" db="EMBL/GenBank/DDBJ databases">
        <title>Complete sequence of Thermotoga petrophila RKU-1.</title>
        <authorList>
            <consortium name="US DOE Joint Genome Institute"/>
            <person name="Copeland A."/>
            <person name="Lucas S."/>
            <person name="Lapidus A."/>
            <person name="Barry K."/>
            <person name="Glavina del Rio T."/>
            <person name="Dalin E."/>
            <person name="Tice H."/>
            <person name="Pitluck S."/>
            <person name="Sims D."/>
            <person name="Brettin T."/>
            <person name="Bruce D."/>
            <person name="Detter J.C."/>
            <person name="Han C."/>
            <person name="Tapia R."/>
            <person name="Schmutz J."/>
            <person name="Larimer F."/>
            <person name="Land M."/>
            <person name="Hauser L."/>
            <person name="Kyrpides N."/>
            <person name="Mikhailova N."/>
            <person name="Nelson K."/>
            <person name="Gogarten J.P."/>
            <person name="Noll K."/>
            <person name="Richardson P."/>
        </authorList>
    </citation>
    <scope>NUCLEOTIDE SEQUENCE [LARGE SCALE GENOMIC DNA]</scope>
    <source>
        <strain evidence="5">ATCC BAA-488 / DSM 13995 / JCM 10881 / RKU-1</strain>
    </source>
</reference>
<proteinExistence type="predicted"/>
<dbReference type="PANTHER" id="PTHR43156">
    <property type="entry name" value="STAGE II SPORULATION PROTEIN E-RELATED"/>
    <property type="match status" value="1"/>
</dbReference>
<dbReference type="GO" id="GO:0016791">
    <property type="term" value="F:phosphatase activity"/>
    <property type="evidence" value="ECO:0007669"/>
    <property type="project" value="TreeGrafter"/>
</dbReference>
<dbReference type="eggNOG" id="COG2208">
    <property type="taxonomic scope" value="Bacteria"/>
</dbReference>
<reference evidence="4 5" key="2">
    <citation type="journal article" date="2009" name="Proc. Natl. Acad. Sci. U.S.A.">
        <title>On the chimeric nature, thermophilic origin, and phylogenetic placement of the Thermotogales.</title>
        <authorList>
            <person name="Zhaxybayeva O."/>
            <person name="Swithers K.S."/>
            <person name="Lapierre P."/>
            <person name="Fournier G.P."/>
            <person name="Bickhart D.M."/>
            <person name="DeBoy R.T."/>
            <person name="Nelson K.E."/>
            <person name="Nesbo C.L."/>
            <person name="Doolittle W.F."/>
            <person name="Gogarten J.P."/>
            <person name="Noll K.M."/>
        </authorList>
    </citation>
    <scope>NUCLEOTIDE SEQUENCE [LARGE SCALE GENOMIC DNA]</scope>
    <source>
        <strain evidence="5">ATCC BAA-488 / DSM 13995 / JCM 10881 / RKU-1</strain>
    </source>
</reference>
<evidence type="ECO:0000313" key="4">
    <source>
        <dbReference type="EMBL" id="ABQ46477.1"/>
    </source>
</evidence>
<dbReference type="InterPro" id="IPR052016">
    <property type="entry name" value="Bact_Sigma-Reg"/>
</dbReference>
<dbReference type="Pfam" id="PF07228">
    <property type="entry name" value="SpoIIE"/>
    <property type="match status" value="1"/>
</dbReference>
<dbReference type="SUPFAM" id="SSF81606">
    <property type="entry name" value="PP2C-like"/>
    <property type="match status" value="1"/>
</dbReference>
<dbReference type="Gene3D" id="3.30.450.40">
    <property type="match status" value="1"/>
</dbReference>
<evidence type="ECO:0000259" key="3">
    <source>
        <dbReference type="SMART" id="SM00331"/>
    </source>
</evidence>
<dbReference type="HOGENOM" id="CLU_000445_43_6_0"/>
<dbReference type="InterPro" id="IPR001932">
    <property type="entry name" value="PPM-type_phosphatase-like_dom"/>
</dbReference>
<dbReference type="PANTHER" id="PTHR43156:SF2">
    <property type="entry name" value="STAGE II SPORULATION PROTEIN E"/>
    <property type="match status" value="1"/>
</dbReference>